<gene>
    <name evidence="2" type="ORF">GS617_10235</name>
    <name evidence="3" type="ORF">GS634_17905</name>
</gene>
<evidence type="ECO:0000313" key="3">
    <source>
        <dbReference type="EMBL" id="NOE20003.1"/>
    </source>
</evidence>
<evidence type="ECO:0000259" key="1">
    <source>
        <dbReference type="Pfam" id="PF02624"/>
    </source>
</evidence>
<protein>
    <recommendedName>
        <fullName evidence="1">YcaO domain-containing protein</fullName>
    </recommendedName>
</protein>
<evidence type="ECO:0000313" key="5">
    <source>
        <dbReference type="Proteomes" id="UP000599383"/>
    </source>
</evidence>
<dbReference type="EMBL" id="WVRA01000007">
    <property type="protein sequence ID" value="NOE20003.1"/>
    <property type="molecule type" value="Genomic_DNA"/>
</dbReference>
<evidence type="ECO:0000313" key="2">
    <source>
        <dbReference type="EMBL" id="NOD30647.1"/>
    </source>
</evidence>
<dbReference type="AlphaFoldDB" id="A0AA90YVL2"/>
<accession>A0AA90YVL2</accession>
<dbReference type="RefSeq" id="WP_171119802.1">
    <property type="nucleotide sequence ID" value="NZ_WVQY01000003.1"/>
</dbReference>
<dbReference type="InterPro" id="IPR003776">
    <property type="entry name" value="YcaO-like_dom"/>
</dbReference>
<dbReference type="Proteomes" id="UP000597886">
    <property type="component" value="Unassembled WGS sequence"/>
</dbReference>
<feature type="domain" description="YcaO" evidence="1">
    <location>
        <begin position="116"/>
        <end position="311"/>
    </location>
</feature>
<reference evidence="3 5" key="1">
    <citation type="submission" date="2019-12" db="EMBL/GenBank/DDBJ databases">
        <title>Ruegeria JWLKs population differentiation of coral mucus and skeleton niches.</title>
        <authorList>
            <person name="Luo D."/>
        </authorList>
    </citation>
    <scope>NUCLEOTIDE SEQUENCE</scope>
    <source>
        <strain evidence="3">HKCCD6181</strain>
        <strain evidence="2 5">HKCCD6238</strain>
    </source>
</reference>
<dbReference type="Proteomes" id="UP000599383">
    <property type="component" value="Unassembled WGS sequence"/>
</dbReference>
<sequence length="313" mass="33388">MTDTLIERAETARLISKPSFAEFPKDAPIHAAFRLIELRDGALPPKGGMGHRVSFGTGRTPEEAARLAGFEAIERYALQYSTEAPQTRESLIASDGASHVMPNDALALGVPGSDGKVTSKGAAAGPTHEAAALWAALECLEHALGSQGFDHLAPDTVLPHDLTQWLHVQLRQLSLHILEVPGIGLLLRAVCADADGGRPTYGSALSANLAQGVWHAASEAVVSWRNMVMLEHNGVTDHGMDAEQARLFRLYRGAQNDRPVAPTRLFDTRAWDSPNPSLTTVLTAASRALGRPVAVFDMTAPEIPLPVVKAVAV</sequence>
<comment type="caution">
    <text evidence="3">The sequence shown here is derived from an EMBL/GenBank/DDBJ whole genome shotgun (WGS) entry which is preliminary data.</text>
</comment>
<evidence type="ECO:0000313" key="4">
    <source>
        <dbReference type="Proteomes" id="UP000597886"/>
    </source>
</evidence>
<organism evidence="3 4">
    <name type="scientific">Ruegeria atlantica</name>
    <dbReference type="NCBI Taxonomy" id="81569"/>
    <lineage>
        <taxon>Bacteria</taxon>
        <taxon>Pseudomonadati</taxon>
        <taxon>Pseudomonadota</taxon>
        <taxon>Alphaproteobacteria</taxon>
        <taxon>Rhodobacterales</taxon>
        <taxon>Roseobacteraceae</taxon>
        <taxon>Ruegeria</taxon>
    </lineage>
</organism>
<dbReference type="EMBL" id="WVQY01000003">
    <property type="protein sequence ID" value="NOD30647.1"/>
    <property type="molecule type" value="Genomic_DNA"/>
</dbReference>
<keyword evidence="5" id="KW-1185">Reference proteome</keyword>
<dbReference type="Pfam" id="PF02624">
    <property type="entry name" value="YcaO"/>
    <property type="match status" value="1"/>
</dbReference>
<name>A0AA90YVL2_9RHOB</name>
<proteinExistence type="predicted"/>